<evidence type="ECO:0000313" key="1">
    <source>
        <dbReference type="EMBL" id="PWC15254.1"/>
    </source>
</evidence>
<name>A0A2U1U0T9_9GAMM</name>
<accession>A0A2U1U0T9</accession>
<gene>
    <name evidence="1" type="ORF">DDT56_12100</name>
</gene>
<dbReference type="InterPro" id="IPR045397">
    <property type="entry name" value="TumE-like"/>
</dbReference>
<reference evidence="1 2" key="1">
    <citation type="submission" date="2018-04" db="EMBL/GenBank/DDBJ databases">
        <title>Brenneria corticis sp.nov.</title>
        <authorList>
            <person name="Li Y."/>
        </authorList>
    </citation>
    <scope>NUCLEOTIDE SEQUENCE [LARGE SCALE GENOMIC DNA]</scope>
    <source>
        <strain evidence="1 2">CFCC 11842</strain>
    </source>
</reference>
<evidence type="ECO:0000313" key="2">
    <source>
        <dbReference type="Proteomes" id="UP000296159"/>
    </source>
</evidence>
<comment type="caution">
    <text evidence="1">The sequence shown here is derived from an EMBL/GenBank/DDBJ whole genome shotgun (WGS) entry which is preliminary data.</text>
</comment>
<dbReference type="EMBL" id="QDKH01000012">
    <property type="protein sequence ID" value="PWC15254.1"/>
    <property type="molecule type" value="Genomic_DNA"/>
</dbReference>
<dbReference type="RefSeq" id="WP_136166689.1">
    <property type="nucleotide sequence ID" value="NZ_KZ819079.1"/>
</dbReference>
<protein>
    <submittedName>
        <fullName evidence="1">Uncharacterized protein</fullName>
    </submittedName>
</protein>
<keyword evidence="2" id="KW-1185">Reference proteome</keyword>
<dbReference type="AlphaFoldDB" id="A0A2U1U0T9"/>
<dbReference type="Pfam" id="PF20126">
    <property type="entry name" value="TumE"/>
    <property type="match status" value="1"/>
</dbReference>
<sequence>MERDSALDYLLSLHGETVYRDDGYWWKIDAWEVRATPFVPHGIRYSLTLHDKYNTRVFGMDNAHGIKLPKKGKYSGRVVYDHIHRNAKDKGYPYEFVSAAQLLEDFFNKIDEVIEDRERRG</sequence>
<organism evidence="1 2">
    <name type="scientific">Brenneria corticis</name>
    <dbReference type="NCBI Taxonomy" id="2173106"/>
    <lineage>
        <taxon>Bacteria</taxon>
        <taxon>Pseudomonadati</taxon>
        <taxon>Pseudomonadota</taxon>
        <taxon>Gammaproteobacteria</taxon>
        <taxon>Enterobacterales</taxon>
        <taxon>Pectobacteriaceae</taxon>
        <taxon>Brenneria</taxon>
    </lineage>
</organism>
<dbReference type="Proteomes" id="UP000296159">
    <property type="component" value="Unassembled WGS sequence"/>
</dbReference>
<proteinExistence type="predicted"/>